<reference evidence="3" key="1">
    <citation type="journal article" date="2011" name="Proc. Natl. Acad. Sci. U.S.A.">
        <title>Obligate biotrophy features unraveled by the genomic analysis of rust fungi.</title>
        <authorList>
            <person name="Duplessis S."/>
            <person name="Cuomo C.A."/>
            <person name="Lin Y.-C."/>
            <person name="Aerts A."/>
            <person name="Tisserant E."/>
            <person name="Veneault-Fourrey C."/>
            <person name="Joly D.L."/>
            <person name="Hacquard S."/>
            <person name="Amselem J."/>
            <person name="Cantarel B.L."/>
            <person name="Chiu R."/>
            <person name="Coutinho P.M."/>
            <person name="Feau N."/>
            <person name="Field M."/>
            <person name="Frey P."/>
            <person name="Gelhaye E."/>
            <person name="Goldberg J."/>
            <person name="Grabherr M.G."/>
            <person name="Kodira C.D."/>
            <person name="Kohler A."/>
            <person name="Kuees U."/>
            <person name="Lindquist E.A."/>
            <person name="Lucas S.M."/>
            <person name="Mago R."/>
            <person name="Mauceli E."/>
            <person name="Morin E."/>
            <person name="Murat C."/>
            <person name="Pangilinan J.L."/>
            <person name="Park R."/>
            <person name="Pearson M."/>
            <person name="Quesneville H."/>
            <person name="Rouhier N."/>
            <person name="Sakthikumar S."/>
            <person name="Salamov A.A."/>
            <person name="Schmutz J."/>
            <person name="Selles B."/>
            <person name="Shapiro H."/>
            <person name="Tanguay P."/>
            <person name="Tuskan G.A."/>
            <person name="Henrissat B."/>
            <person name="Van de Peer Y."/>
            <person name="Rouze P."/>
            <person name="Ellis J.G."/>
            <person name="Dodds P.N."/>
            <person name="Schein J.E."/>
            <person name="Zhong S."/>
            <person name="Hamelin R.C."/>
            <person name="Grigoriev I.V."/>
            <person name="Szabo L.J."/>
            <person name="Martin F."/>
        </authorList>
    </citation>
    <scope>NUCLEOTIDE SEQUENCE [LARGE SCALE GENOMIC DNA]</scope>
    <source>
        <strain evidence="3">98AG31 / pathotype 3-4-7</strain>
    </source>
</reference>
<keyword evidence="3" id="KW-1185">Reference proteome</keyword>
<organism evidence="3">
    <name type="scientific">Melampsora larici-populina (strain 98AG31 / pathotype 3-4-7)</name>
    <name type="common">Poplar leaf rust fungus</name>
    <dbReference type="NCBI Taxonomy" id="747676"/>
    <lineage>
        <taxon>Eukaryota</taxon>
        <taxon>Fungi</taxon>
        <taxon>Dikarya</taxon>
        <taxon>Basidiomycota</taxon>
        <taxon>Pucciniomycotina</taxon>
        <taxon>Pucciniomycetes</taxon>
        <taxon>Pucciniales</taxon>
        <taxon>Melampsoraceae</taxon>
        <taxon>Melampsora</taxon>
    </lineage>
</organism>
<gene>
    <name evidence="2" type="ORF">MELLADRAFT_68993</name>
</gene>
<dbReference type="AlphaFoldDB" id="F4S909"/>
<dbReference type="EMBL" id="GL883168">
    <property type="protein sequence ID" value="EGF98868.1"/>
    <property type="molecule type" value="Genomic_DNA"/>
</dbReference>
<proteinExistence type="predicted"/>
<name>F4S909_MELLP</name>
<dbReference type="Proteomes" id="UP000001072">
    <property type="component" value="Unassembled WGS sequence"/>
</dbReference>
<evidence type="ECO:0000256" key="1">
    <source>
        <dbReference type="SAM" id="MobiDB-lite"/>
    </source>
</evidence>
<dbReference type="InParanoid" id="F4S909"/>
<dbReference type="VEuPathDB" id="FungiDB:MELLADRAFT_68993"/>
<accession>F4S909</accession>
<protein>
    <submittedName>
        <fullName evidence="2">Uncharacterized protein</fullName>
    </submittedName>
</protein>
<sequence>MSPLNTFCESNEGYCKDFRRAFCHQKIPVLRADDILFLVPSQTMSIKIYGNLTMADNSSITTTNCRRSRPTPPALPTEAGTNPVPIDQPQRTNSVTRRRRSSRIARRAELRNIPIYRRPLPSAYEDLDFWSKIRTLPPNLLLYLSPGWHPAWCTKDLLRQIIWHFSPNLRIPCCTLKAELIELLEYHVHSQYGAYYGI</sequence>
<dbReference type="GeneID" id="18931148"/>
<dbReference type="RefSeq" id="XP_007417866.1">
    <property type="nucleotide sequence ID" value="XM_007417804.1"/>
</dbReference>
<feature type="region of interest" description="Disordered" evidence="1">
    <location>
        <begin position="61"/>
        <end position="101"/>
    </location>
</feature>
<evidence type="ECO:0000313" key="2">
    <source>
        <dbReference type="EMBL" id="EGF98868.1"/>
    </source>
</evidence>
<dbReference type="KEGG" id="mlr:MELLADRAFT_68993"/>
<evidence type="ECO:0000313" key="3">
    <source>
        <dbReference type="Proteomes" id="UP000001072"/>
    </source>
</evidence>
<dbReference type="HOGENOM" id="CLU_076405_0_0_1"/>